<keyword evidence="3" id="KW-0677">Repeat</keyword>
<organism evidence="5 6">
    <name type="scientific">Exidia glandulosa HHB12029</name>
    <dbReference type="NCBI Taxonomy" id="1314781"/>
    <lineage>
        <taxon>Eukaryota</taxon>
        <taxon>Fungi</taxon>
        <taxon>Dikarya</taxon>
        <taxon>Basidiomycota</taxon>
        <taxon>Agaricomycotina</taxon>
        <taxon>Agaricomycetes</taxon>
        <taxon>Auriculariales</taxon>
        <taxon>Exidiaceae</taxon>
        <taxon>Exidia</taxon>
    </lineage>
</organism>
<dbReference type="GO" id="GO:0031267">
    <property type="term" value="F:small GTPase binding"/>
    <property type="evidence" value="ECO:0007669"/>
    <property type="project" value="TreeGrafter"/>
</dbReference>
<dbReference type="InterPro" id="IPR001611">
    <property type="entry name" value="Leu-rich_rpt"/>
</dbReference>
<evidence type="ECO:0000256" key="2">
    <source>
        <dbReference type="ARBA" id="ARBA00022614"/>
    </source>
</evidence>
<dbReference type="PANTHER" id="PTHR24113:SF12">
    <property type="entry name" value="RAN GTPASE-ACTIVATING PROTEIN 1"/>
    <property type="match status" value="1"/>
</dbReference>
<dbReference type="AlphaFoldDB" id="A0A165MA31"/>
<dbReference type="InParanoid" id="A0A165MA31"/>
<dbReference type="PANTHER" id="PTHR24113">
    <property type="entry name" value="RAN GTPASE-ACTIVATING PROTEIN 1"/>
    <property type="match status" value="1"/>
</dbReference>
<dbReference type="GO" id="GO:0005634">
    <property type="term" value="C:nucleus"/>
    <property type="evidence" value="ECO:0007669"/>
    <property type="project" value="TreeGrafter"/>
</dbReference>
<dbReference type="OrthoDB" id="184583at2759"/>
<dbReference type="FunCoup" id="A0A165MA31">
    <property type="interactions" value="126"/>
</dbReference>
<dbReference type="GO" id="GO:0005829">
    <property type="term" value="C:cytosol"/>
    <property type="evidence" value="ECO:0007669"/>
    <property type="project" value="TreeGrafter"/>
</dbReference>
<dbReference type="Gene3D" id="3.80.10.10">
    <property type="entry name" value="Ribonuclease Inhibitor"/>
    <property type="match status" value="1"/>
</dbReference>
<evidence type="ECO:0000313" key="5">
    <source>
        <dbReference type="EMBL" id="KZV98974.1"/>
    </source>
</evidence>
<evidence type="ECO:0000313" key="6">
    <source>
        <dbReference type="Proteomes" id="UP000077266"/>
    </source>
</evidence>
<dbReference type="SMART" id="SM00368">
    <property type="entry name" value="LRR_RI"/>
    <property type="match status" value="7"/>
</dbReference>
<keyword evidence="6" id="KW-1185">Reference proteome</keyword>
<dbReference type="Pfam" id="PF13516">
    <property type="entry name" value="LRR_6"/>
    <property type="match status" value="2"/>
</dbReference>
<dbReference type="GO" id="GO:0005096">
    <property type="term" value="F:GTPase activator activity"/>
    <property type="evidence" value="ECO:0007669"/>
    <property type="project" value="UniProtKB-KW"/>
</dbReference>
<feature type="region of interest" description="Disordered" evidence="4">
    <location>
        <begin position="344"/>
        <end position="381"/>
    </location>
</feature>
<dbReference type="InterPro" id="IPR027038">
    <property type="entry name" value="RanGap"/>
</dbReference>
<gene>
    <name evidence="5" type="ORF">EXIGLDRAFT_726463</name>
</gene>
<dbReference type="Proteomes" id="UP000077266">
    <property type="component" value="Unassembled WGS sequence"/>
</dbReference>
<dbReference type="CDD" id="cd00116">
    <property type="entry name" value="LRR_RI"/>
    <property type="match status" value="1"/>
</dbReference>
<sequence>MTTTFSLKGRVLTLNSRADIEPHLAELRALPKVEEVHLSGNTVGIEAAQALAEVLATLKELKLADLSDIFTGRLITEIPQALTAMCDALKDSTTLHTINLSDNAFGGRVVEPMVPFLSTNTSLRHFILTNNGLGPAGASVVAAAIRANPGHNLVSVVCGRNRCENGSAEAWADAFAALPNLQEVRMPQNGIRAEGITQIVDALAKCPKLRILDLQDNTFCKRDVEPGTVPPNGTRALARALPSWPDLELLNLSDCILGRRESIALALALGKGTNKKIQVLKMQYDELDHRALSLLAKAIHDHLSELTTLEINGNIANAEDECIQNIKDALEAHGHADALDELDDMEEAEDDDDEEGVDSAQEDDDDEEKKEKEQKSAGNLVAQKAVDAADELADLIGKVSISK</sequence>
<accession>A0A165MA31</accession>
<dbReference type="EMBL" id="KV425913">
    <property type="protein sequence ID" value="KZV98974.1"/>
    <property type="molecule type" value="Genomic_DNA"/>
</dbReference>
<dbReference type="GO" id="GO:0048471">
    <property type="term" value="C:perinuclear region of cytoplasm"/>
    <property type="evidence" value="ECO:0007669"/>
    <property type="project" value="TreeGrafter"/>
</dbReference>
<evidence type="ECO:0000256" key="4">
    <source>
        <dbReference type="SAM" id="MobiDB-lite"/>
    </source>
</evidence>
<keyword evidence="1" id="KW-0343">GTPase activation</keyword>
<name>A0A165MA31_EXIGL</name>
<reference evidence="5 6" key="1">
    <citation type="journal article" date="2016" name="Mol. Biol. Evol.">
        <title>Comparative Genomics of Early-Diverging Mushroom-Forming Fungi Provides Insights into the Origins of Lignocellulose Decay Capabilities.</title>
        <authorList>
            <person name="Nagy L.G."/>
            <person name="Riley R."/>
            <person name="Tritt A."/>
            <person name="Adam C."/>
            <person name="Daum C."/>
            <person name="Floudas D."/>
            <person name="Sun H."/>
            <person name="Yadav J.S."/>
            <person name="Pangilinan J."/>
            <person name="Larsson K.H."/>
            <person name="Matsuura K."/>
            <person name="Barry K."/>
            <person name="Labutti K."/>
            <person name="Kuo R."/>
            <person name="Ohm R.A."/>
            <person name="Bhattacharya S.S."/>
            <person name="Shirouzu T."/>
            <person name="Yoshinaga Y."/>
            <person name="Martin F.M."/>
            <person name="Grigoriev I.V."/>
            <person name="Hibbett D.S."/>
        </authorList>
    </citation>
    <scope>NUCLEOTIDE SEQUENCE [LARGE SCALE GENOMIC DNA]</scope>
    <source>
        <strain evidence="5 6">HHB12029</strain>
    </source>
</reference>
<feature type="compositionally biased region" description="Acidic residues" evidence="4">
    <location>
        <begin position="344"/>
        <end position="368"/>
    </location>
</feature>
<dbReference type="STRING" id="1314781.A0A165MA31"/>
<evidence type="ECO:0000256" key="1">
    <source>
        <dbReference type="ARBA" id="ARBA00022468"/>
    </source>
</evidence>
<dbReference type="GO" id="GO:0006913">
    <property type="term" value="P:nucleocytoplasmic transport"/>
    <property type="evidence" value="ECO:0007669"/>
    <property type="project" value="TreeGrafter"/>
</dbReference>
<proteinExistence type="predicted"/>
<dbReference type="SUPFAM" id="SSF52047">
    <property type="entry name" value="RNI-like"/>
    <property type="match status" value="1"/>
</dbReference>
<protein>
    <submittedName>
        <fullName evidence="5">RNI-like protein</fullName>
    </submittedName>
</protein>
<dbReference type="InterPro" id="IPR032675">
    <property type="entry name" value="LRR_dom_sf"/>
</dbReference>
<keyword evidence="2" id="KW-0433">Leucine-rich repeat</keyword>
<evidence type="ECO:0000256" key="3">
    <source>
        <dbReference type="ARBA" id="ARBA00022737"/>
    </source>
</evidence>